<reference evidence="18 19" key="1">
    <citation type="submission" date="2018-10" db="EMBL/GenBank/DDBJ databases">
        <title>Genomic Encyclopedia of Archaeal and Bacterial Type Strains, Phase II (KMG-II): from individual species to whole genera.</title>
        <authorList>
            <person name="Goeker M."/>
        </authorList>
    </citation>
    <scope>NUCLEOTIDE SEQUENCE [LARGE SCALE GENOMIC DNA]</scope>
    <source>
        <strain evidence="18 19">DSM 235</strain>
    </source>
</reference>
<protein>
    <recommendedName>
        <fullName evidence="16">Probable oxaloacetate decarboxylase gamma chain</fullName>
        <ecNumber evidence="16">7.2.4.2</ecNumber>
    </recommendedName>
</protein>
<evidence type="ECO:0000256" key="5">
    <source>
        <dbReference type="ARBA" id="ARBA00011869"/>
    </source>
</evidence>
<comment type="function">
    <text evidence="2 16 17">Catalyzes the decarboxylation of oxaloacetate coupled to Na(+) translocation.</text>
</comment>
<comment type="cofactor">
    <cofactor evidence="1 16 17">
        <name>Na(+)</name>
        <dbReference type="ChEBI" id="CHEBI:29101"/>
    </cofactor>
</comment>
<dbReference type="Proteomes" id="UP000274556">
    <property type="component" value="Unassembled WGS sequence"/>
</dbReference>
<dbReference type="AlphaFoldDB" id="A0A495VBK3"/>
<evidence type="ECO:0000256" key="12">
    <source>
        <dbReference type="ARBA" id="ARBA00023065"/>
    </source>
</evidence>
<evidence type="ECO:0000256" key="14">
    <source>
        <dbReference type="ARBA" id="ARBA00023201"/>
    </source>
</evidence>
<proteinExistence type="inferred from homology"/>
<evidence type="ECO:0000256" key="11">
    <source>
        <dbReference type="ARBA" id="ARBA00023053"/>
    </source>
</evidence>
<organism evidence="18 19">
    <name type="scientific">Thiocapsa rosea</name>
    <dbReference type="NCBI Taxonomy" id="69360"/>
    <lineage>
        <taxon>Bacteria</taxon>
        <taxon>Pseudomonadati</taxon>
        <taxon>Pseudomonadota</taxon>
        <taxon>Gammaproteobacteria</taxon>
        <taxon>Chromatiales</taxon>
        <taxon>Chromatiaceae</taxon>
        <taxon>Thiocapsa</taxon>
    </lineage>
</organism>
<dbReference type="GO" id="GO:0015081">
    <property type="term" value="F:sodium ion transmembrane transporter activity"/>
    <property type="evidence" value="ECO:0007669"/>
    <property type="project" value="UniProtKB-UniRule"/>
</dbReference>
<evidence type="ECO:0000256" key="1">
    <source>
        <dbReference type="ARBA" id="ARBA00001959"/>
    </source>
</evidence>
<evidence type="ECO:0000256" key="8">
    <source>
        <dbReference type="ARBA" id="ARBA00022692"/>
    </source>
</evidence>
<dbReference type="EMBL" id="RBXL01000001">
    <property type="protein sequence ID" value="RKT46722.1"/>
    <property type="molecule type" value="Genomic_DNA"/>
</dbReference>
<keyword evidence="7 16" id="KW-1003">Cell membrane</keyword>
<dbReference type="HAMAP" id="MF_00404">
    <property type="entry name" value="OadG"/>
    <property type="match status" value="1"/>
</dbReference>
<comment type="subcellular location">
    <subcellularLocation>
        <location evidence="3 16 17">Cell membrane</location>
        <topology evidence="3 16 17">Single-pass membrane protein</topology>
    </subcellularLocation>
</comment>
<dbReference type="GO" id="GO:0015451">
    <property type="term" value="F:decarboxylation-driven active transmembrane transporter activity"/>
    <property type="evidence" value="ECO:0007669"/>
    <property type="project" value="UniProtKB-EC"/>
</dbReference>
<gene>
    <name evidence="16" type="primary">oadG</name>
    <name evidence="18" type="ORF">BDD21_4255</name>
</gene>
<sequence length="86" mass="9162">MDTAVADLLIEGLWLMAIGLGIVFTFLVTLVGLLVLMSKAVARWGPEETLPATTAGVHAVAPPKDDARLIAVIGAAIQAHRRRHRP</sequence>
<dbReference type="EC" id="7.2.4.2" evidence="16"/>
<evidence type="ECO:0000256" key="7">
    <source>
        <dbReference type="ARBA" id="ARBA00022475"/>
    </source>
</evidence>
<evidence type="ECO:0000256" key="4">
    <source>
        <dbReference type="ARBA" id="ARBA00005844"/>
    </source>
</evidence>
<feature type="transmembrane region" description="Helical" evidence="16 17">
    <location>
        <begin position="12"/>
        <end position="36"/>
    </location>
</feature>
<dbReference type="Pfam" id="PF04277">
    <property type="entry name" value="OAD_gamma"/>
    <property type="match status" value="1"/>
</dbReference>
<comment type="subunit">
    <text evidence="5 16">Heterotrimer of an alpha, a beta and a gamma subunit.</text>
</comment>
<keyword evidence="13 16" id="KW-0472">Membrane</keyword>
<accession>A0A495VBK3</accession>
<keyword evidence="14 16" id="KW-0739">Sodium transport</keyword>
<comment type="caution">
    <text evidence="18">The sequence shown here is derived from an EMBL/GenBank/DDBJ whole genome shotgun (WGS) entry which is preliminary data.</text>
</comment>
<comment type="catalytic activity">
    <reaction evidence="15 16 17">
        <text>oxaloacetate + 2 Na(+)(in) + H(+) = pyruvate + 2 Na(+)(out) + CO2</text>
        <dbReference type="Rhea" id="RHEA:57724"/>
        <dbReference type="ChEBI" id="CHEBI:15361"/>
        <dbReference type="ChEBI" id="CHEBI:15378"/>
        <dbReference type="ChEBI" id="CHEBI:16452"/>
        <dbReference type="ChEBI" id="CHEBI:16526"/>
        <dbReference type="ChEBI" id="CHEBI:29101"/>
        <dbReference type="EC" id="7.2.4.2"/>
    </reaction>
</comment>
<dbReference type="RefSeq" id="WP_120798797.1">
    <property type="nucleotide sequence ID" value="NZ_RBXL01000001.1"/>
</dbReference>
<dbReference type="OrthoDB" id="5772594at2"/>
<comment type="similarity">
    <text evidence="4 16 17">Belongs to the OadG family.</text>
</comment>
<evidence type="ECO:0000313" key="18">
    <source>
        <dbReference type="EMBL" id="RKT46722.1"/>
    </source>
</evidence>
<evidence type="ECO:0000256" key="9">
    <source>
        <dbReference type="ARBA" id="ARBA00022967"/>
    </source>
</evidence>
<dbReference type="InterPro" id="IPR005899">
    <property type="entry name" value="Na_pump_deCOase"/>
</dbReference>
<dbReference type="GO" id="GO:0005886">
    <property type="term" value="C:plasma membrane"/>
    <property type="evidence" value="ECO:0007669"/>
    <property type="project" value="UniProtKB-SubCell"/>
</dbReference>
<dbReference type="NCBIfam" id="TIGR01195">
    <property type="entry name" value="oadG_fam"/>
    <property type="match status" value="1"/>
</dbReference>
<evidence type="ECO:0000256" key="10">
    <source>
        <dbReference type="ARBA" id="ARBA00022989"/>
    </source>
</evidence>
<evidence type="ECO:0000256" key="6">
    <source>
        <dbReference type="ARBA" id="ARBA00022448"/>
    </source>
</evidence>
<evidence type="ECO:0000256" key="13">
    <source>
        <dbReference type="ARBA" id="ARBA00023136"/>
    </source>
</evidence>
<keyword evidence="11 16" id="KW-0915">Sodium</keyword>
<dbReference type="InterPro" id="IPR023424">
    <property type="entry name" value="OadG"/>
</dbReference>
<keyword evidence="9 16" id="KW-1278">Translocase</keyword>
<name>A0A495VBK3_9GAMM</name>
<evidence type="ECO:0000313" key="19">
    <source>
        <dbReference type="Proteomes" id="UP000274556"/>
    </source>
</evidence>
<evidence type="ECO:0000256" key="2">
    <source>
        <dbReference type="ARBA" id="ARBA00003002"/>
    </source>
</evidence>
<dbReference type="GO" id="GO:0008948">
    <property type="term" value="F:oxaloacetate decarboxylase activity"/>
    <property type="evidence" value="ECO:0007669"/>
    <property type="project" value="UniProtKB-UniRule"/>
</dbReference>
<evidence type="ECO:0000256" key="3">
    <source>
        <dbReference type="ARBA" id="ARBA00004162"/>
    </source>
</evidence>
<evidence type="ECO:0000256" key="15">
    <source>
        <dbReference type="ARBA" id="ARBA00048176"/>
    </source>
</evidence>
<keyword evidence="12 16" id="KW-0406">Ion transport</keyword>
<evidence type="ECO:0000256" key="16">
    <source>
        <dbReference type="HAMAP-Rule" id="MF_00404"/>
    </source>
</evidence>
<keyword evidence="6 16" id="KW-0813">Transport</keyword>
<dbReference type="GO" id="GO:0036376">
    <property type="term" value="P:sodium ion export across plasma membrane"/>
    <property type="evidence" value="ECO:0007669"/>
    <property type="project" value="InterPro"/>
</dbReference>
<keyword evidence="19" id="KW-1185">Reference proteome</keyword>
<evidence type="ECO:0000256" key="17">
    <source>
        <dbReference type="RuleBase" id="RU004278"/>
    </source>
</evidence>
<keyword evidence="10 16" id="KW-1133">Transmembrane helix</keyword>
<keyword evidence="8 16" id="KW-0812">Transmembrane</keyword>